<sequence>MFRVVLCLRIHAGREQEFERVWAANTAAVADHPANLGQFLARSADSESTYYIGSDWVDEPGFREFENSREHVEHRQKLHPYRSHGSIRMMRAVPGLVG</sequence>
<dbReference type="RefSeq" id="WP_093947099.1">
    <property type="nucleotide sequence ID" value="NZ_NMUL01000007.1"/>
</dbReference>
<dbReference type="OrthoDB" id="3536734at2"/>
<dbReference type="EMBL" id="NMUL01000007">
    <property type="protein sequence ID" value="OXM69776.1"/>
    <property type="molecule type" value="Genomic_DNA"/>
</dbReference>
<gene>
    <name evidence="2" type="ORF">CF165_09750</name>
</gene>
<comment type="caution">
    <text evidence="2">The sequence shown here is derived from an EMBL/GenBank/DDBJ whole genome shotgun (WGS) entry which is preliminary data.</text>
</comment>
<dbReference type="Gene3D" id="3.30.70.100">
    <property type="match status" value="1"/>
</dbReference>
<dbReference type="SUPFAM" id="SSF54909">
    <property type="entry name" value="Dimeric alpha+beta barrel"/>
    <property type="match status" value="1"/>
</dbReference>
<dbReference type="AlphaFoldDB" id="A0A229TEW5"/>
<dbReference type="Pfam" id="PF03992">
    <property type="entry name" value="ABM"/>
    <property type="match status" value="1"/>
</dbReference>
<name>A0A229TEW5_9PSEU</name>
<evidence type="ECO:0000313" key="3">
    <source>
        <dbReference type="Proteomes" id="UP000215199"/>
    </source>
</evidence>
<accession>A0A229TEW5</accession>
<dbReference type="PROSITE" id="PS51725">
    <property type="entry name" value="ABM"/>
    <property type="match status" value="1"/>
</dbReference>
<feature type="domain" description="ABM" evidence="1">
    <location>
        <begin position="2"/>
        <end position="90"/>
    </location>
</feature>
<dbReference type="Proteomes" id="UP000215199">
    <property type="component" value="Unassembled WGS sequence"/>
</dbReference>
<dbReference type="GO" id="GO:0004497">
    <property type="term" value="F:monooxygenase activity"/>
    <property type="evidence" value="ECO:0007669"/>
    <property type="project" value="UniProtKB-KW"/>
</dbReference>
<evidence type="ECO:0000313" key="2">
    <source>
        <dbReference type="EMBL" id="OXM69776.1"/>
    </source>
</evidence>
<keyword evidence="3" id="KW-1185">Reference proteome</keyword>
<organism evidence="2 3">
    <name type="scientific">Amycolatopsis vastitatis</name>
    <dbReference type="NCBI Taxonomy" id="1905142"/>
    <lineage>
        <taxon>Bacteria</taxon>
        <taxon>Bacillati</taxon>
        <taxon>Actinomycetota</taxon>
        <taxon>Actinomycetes</taxon>
        <taxon>Pseudonocardiales</taxon>
        <taxon>Pseudonocardiaceae</taxon>
        <taxon>Amycolatopsis</taxon>
    </lineage>
</organism>
<keyword evidence="2" id="KW-0560">Oxidoreductase</keyword>
<reference evidence="3" key="1">
    <citation type="submission" date="2017-07" db="EMBL/GenBank/DDBJ databases">
        <title>Comparative genome mining reveals phylogenetic distribution patterns of secondary metabolites in Amycolatopsis.</title>
        <authorList>
            <person name="Adamek M."/>
            <person name="Alanjary M."/>
            <person name="Sales-Ortells H."/>
            <person name="Goodfellow M."/>
            <person name="Bull A.T."/>
            <person name="Kalinowski J."/>
            <person name="Ziemert N."/>
        </authorList>
    </citation>
    <scope>NUCLEOTIDE SEQUENCE [LARGE SCALE GENOMIC DNA]</scope>
    <source>
        <strain evidence="3">H5</strain>
    </source>
</reference>
<proteinExistence type="predicted"/>
<dbReference type="InterPro" id="IPR007138">
    <property type="entry name" value="ABM_dom"/>
</dbReference>
<protein>
    <submittedName>
        <fullName evidence="2">Antibiotic biosynthesis monooxygenase</fullName>
    </submittedName>
</protein>
<keyword evidence="2" id="KW-0503">Monooxygenase</keyword>
<evidence type="ECO:0000259" key="1">
    <source>
        <dbReference type="PROSITE" id="PS51725"/>
    </source>
</evidence>
<dbReference type="InterPro" id="IPR011008">
    <property type="entry name" value="Dimeric_a/b-barrel"/>
</dbReference>